<accession>A0ABQ8SK17</accession>
<evidence type="ECO:0000256" key="1">
    <source>
        <dbReference type="SAM" id="MobiDB-lite"/>
    </source>
</evidence>
<proteinExistence type="predicted"/>
<feature type="region of interest" description="Disordered" evidence="1">
    <location>
        <begin position="1"/>
        <end position="24"/>
    </location>
</feature>
<comment type="caution">
    <text evidence="2">The sequence shown here is derived from an EMBL/GenBank/DDBJ whole genome shotgun (WGS) entry which is preliminary data.</text>
</comment>
<gene>
    <name evidence="2" type="ORF">ANN_23065</name>
</gene>
<name>A0ABQ8SK17_PERAM</name>
<sequence length="79" mass="8709">MAGLCEGGNEAPGFLKSQSPSSRKRRDLFLGMKIPPPVTEHKKVEKVQPKIDTHIGLPCCIYRVIHEDLPSLAELISVT</sequence>
<organism evidence="2 3">
    <name type="scientific">Periplaneta americana</name>
    <name type="common">American cockroach</name>
    <name type="synonym">Blatta americana</name>
    <dbReference type="NCBI Taxonomy" id="6978"/>
    <lineage>
        <taxon>Eukaryota</taxon>
        <taxon>Metazoa</taxon>
        <taxon>Ecdysozoa</taxon>
        <taxon>Arthropoda</taxon>
        <taxon>Hexapoda</taxon>
        <taxon>Insecta</taxon>
        <taxon>Pterygota</taxon>
        <taxon>Neoptera</taxon>
        <taxon>Polyneoptera</taxon>
        <taxon>Dictyoptera</taxon>
        <taxon>Blattodea</taxon>
        <taxon>Blattoidea</taxon>
        <taxon>Blattidae</taxon>
        <taxon>Blattinae</taxon>
        <taxon>Periplaneta</taxon>
    </lineage>
</organism>
<protein>
    <submittedName>
        <fullName evidence="2">Uncharacterized protein</fullName>
    </submittedName>
</protein>
<evidence type="ECO:0000313" key="3">
    <source>
        <dbReference type="Proteomes" id="UP001148838"/>
    </source>
</evidence>
<dbReference type="EMBL" id="JAJSOF020000025">
    <property type="protein sequence ID" value="KAJ4434503.1"/>
    <property type="molecule type" value="Genomic_DNA"/>
</dbReference>
<reference evidence="2 3" key="1">
    <citation type="journal article" date="2022" name="Allergy">
        <title>Genome assembly and annotation of Periplaneta americana reveal a comprehensive cockroach allergen profile.</title>
        <authorList>
            <person name="Wang L."/>
            <person name="Xiong Q."/>
            <person name="Saelim N."/>
            <person name="Wang L."/>
            <person name="Nong W."/>
            <person name="Wan A.T."/>
            <person name="Shi M."/>
            <person name="Liu X."/>
            <person name="Cao Q."/>
            <person name="Hui J.H.L."/>
            <person name="Sookrung N."/>
            <person name="Leung T.F."/>
            <person name="Tungtrongchitr A."/>
            <person name="Tsui S.K.W."/>
        </authorList>
    </citation>
    <scope>NUCLEOTIDE SEQUENCE [LARGE SCALE GENOMIC DNA]</scope>
    <source>
        <strain evidence="2">PWHHKU_190912</strain>
    </source>
</reference>
<evidence type="ECO:0000313" key="2">
    <source>
        <dbReference type="EMBL" id="KAJ4434503.1"/>
    </source>
</evidence>
<keyword evidence="3" id="KW-1185">Reference proteome</keyword>
<dbReference type="Proteomes" id="UP001148838">
    <property type="component" value="Unassembled WGS sequence"/>
</dbReference>